<dbReference type="PANTHER" id="PTHR30485:SF2">
    <property type="entry name" value="BLL0597 PROTEIN"/>
    <property type="match status" value="1"/>
</dbReference>
<feature type="transmembrane region" description="Helical" evidence="7">
    <location>
        <begin position="321"/>
        <end position="338"/>
    </location>
</feature>
<feature type="transmembrane region" description="Helical" evidence="7">
    <location>
        <begin position="129"/>
        <end position="148"/>
    </location>
</feature>
<dbReference type="EMBL" id="VWPJ01000010">
    <property type="protein sequence ID" value="KAA5605282.1"/>
    <property type="molecule type" value="Genomic_DNA"/>
</dbReference>
<gene>
    <name evidence="9" type="ORF">F1188_11990</name>
</gene>
<dbReference type="Pfam" id="PF01292">
    <property type="entry name" value="Ni_hydr_CYTB"/>
    <property type="match status" value="1"/>
</dbReference>
<keyword evidence="3 7" id="KW-0812">Transmembrane</keyword>
<feature type="transmembrane region" description="Helical" evidence="7">
    <location>
        <begin position="154"/>
        <end position="174"/>
    </location>
</feature>
<dbReference type="InterPro" id="IPR051542">
    <property type="entry name" value="Hydrogenase_cytochrome"/>
</dbReference>
<comment type="subcellular location">
    <subcellularLocation>
        <location evidence="1">Cell membrane</location>
        <topology evidence="1">Multi-pass membrane protein</topology>
    </subcellularLocation>
</comment>
<keyword evidence="5 7" id="KW-0472">Membrane</keyword>
<reference evidence="9 10" key="1">
    <citation type="submission" date="2019-09" db="EMBL/GenBank/DDBJ databases">
        <title>Genome sequence of Roseospira marina, one of the more divergent members of the non-sulfur purple photosynthetic bacterial family, the Rhodospirillaceae.</title>
        <authorList>
            <person name="Meyer T."/>
            <person name="Kyndt J."/>
        </authorList>
    </citation>
    <scope>NUCLEOTIDE SEQUENCE [LARGE SCALE GENOMIC DNA]</scope>
    <source>
        <strain evidence="9 10">DSM 15113</strain>
    </source>
</reference>
<evidence type="ECO:0000256" key="4">
    <source>
        <dbReference type="ARBA" id="ARBA00022989"/>
    </source>
</evidence>
<dbReference type="PANTHER" id="PTHR30485">
    <property type="entry name" value="NI/FE-HYDROGENASE 1 B-TYPE CYTOCHROME SUBUNIT"/>
    <property type="match status" value="1"/>
</dbReference>
<keyword evidence="10" id="KW-1185">Reference proteome</keyword>
<evidence type="ECO:0000256" key="1">
    <source>
        <dbReference type="ARBA" id="ARBA00004651"/>
    </source>
</evidence>
<evidence type="ECO:0000256" key="3">
    <source>
        <dbReference type="ARBA" id="ARBA00022692"/>
    </source>
</evidence>
<dbReference type="AlphaFoldDB" id="A0A5M6IAY5"/>
<dbReference type="GO" id="GO:0009055">
    <property type="term" value="F:electron transfer activity"/>
    <property type="evidence" value="ECO:0007669"/>
    <property type="project" value="InterPro"/>
</dbReference>
<dbReference type="GO" id="GO:0022904">
    <property type="term" value="P:respiratory electron transport chain"/>
    <property type="evidence" value="ECO:0007669"/>
    <property type="project" value="InterPro"/>
</dbReference>
<keyword evidence="2" id="KW-1003">Cell membrane</keyword>
<feature type="transmembrane region" description="Helical" evidence="7">
    <location>
        <begin position="268"/>
        <end position="290"/>
    </location>
</feature>
<comment type="caution">
    <text evidence="9">The sequence shown here is derived from an EMBL/GenBank/DDBJ whole genome shotgun (WGS) entry which is preliminary data.</text>
</comment>
<organism evidence="9 10">
    <name type="scientific">Roseospira marina</name>
    <dbReference type="NCBI Taxonomy" id="140057"/>
    <lineage>
        <taxon>Bacteria</taxon>
        <taxon>Pseudomonadati</taxon>
        <taxon>Pseudomonadota</taxon>
        <taxon>Alphaproteobacteria</taxon>
        <taxon>Rhodospirillales</taxon>
        <taxon>Rhodospirillaceae</taxon>
        <taxon>Roseospira</taxon>
    </lineage>
</organism>
<evidence type="ECO:0000256" key="5">
    <source>
        <dbReference type="ARBA" id="ARBA00023136"/>
    </source>
</evidence>
<evidence type="ECO:0000313" key="10">
    <source>
        <dbReference type="Proteomes" id="UP000324065"/>
    </source>
</evidence>
<feature type="region of interest" description="Disordered" evidence="6">
    <location>
        <begin position="18"/>
        <end position="118"/>
    </location>
</feature>
<dbReference type="Proteomes" id="UP000324065">
    <property type="component" value="Unassembled WGS sequence"/>
</dbReference>
<name>A0A5M6IAY5_9PROT</name>
<accession>A0A5M6IAY5</accession>
<dbReference type="SUPFAM" id="SSF81342">
    <property type="entry name" value="Transmembrane di-heme cytochromes"/>
    <property type="match status" value="1"/>
</dbReference>
<sequence>MPCTLRMIATATTVATMTPTRRRVSTAHSPPSLGPFAPPRSGRPHCLRTHPDDRPSTPTDAHSRHERLDTPDMNRYGRGDAPGSTDSRVPDNRIADEEEGPMVRSQDTTAEGPANAAPSAPRSVIIWDIPTRAFHWALAIALGVAWWSGEEGQFTVHFIAGHVVIGLIVFRLIWGVIGSETARFAQFVRGPGAVVRYLAQMFRPAPDKALGHNPAGAIMVILLLLAVTVQAVSGLFASENTYAFVSGPLRSFVSADLSETITGLHKGVIFNTLLTLAGVHILAAFFYLIVKRENLIRPMVLGRKTLPAHSTAQAPRLARPWLGWLVALVAAGAAWGLYRLM</sequence>
<feature type="domain" description="Cytochrome b561 bacterial/Ni-hydrogenase" evidence="8">
    <location>
        <begin position="127"/>
        <end position="301"/>
    </location>
</feature>
<dbReference type="GO" id="GO:0020037">
    <property type="term" value="F:heme binding"/>
    <property type="evidence" value="ECO:0007669"/>
    <property type="project" value="TreeGrafter"/>
</dbReference>
<dbReference type="GO" id="GO:0005886">
    <property type="term" value="C:plasma membrane"/>
    <property type="evidence" value="ECO:0007669"/>
    <property type="project" value="UniProtKB-SubCell"/>
</dbReference>
<feature type="transmembrane region" description="Helical" evidence="7">
    <location>
        <begin position="217"/>
        <end position="237"/>
    </location>
</feature>
<dbReference type="Gene3D" id="1.20.950.20">
    <property type="entry name" value="Transmembrane di-heme cytochromes, Chain C"/>
    <property type="match status" value="1"/>
</dbReference>
<evidence type="ECO:0000256" key="6">
    <source>
        <dbReference type="SAM" id="MobiDB-lite"/>
    </source>
</evidence>
<dbReference type="OrthoDB" id="196472at2"/>
<dbReference type="InterPro" id="IPR011577">
    <property type="entry name" value="Cyt_b561_bac/Ni-Hgenase"/>
</dbReference>
<keyword evidence="4 7" id="KW-1133">Transmembrane helix</keyword>
<evidence type="ECO:0000256" key="2">
    <source>
        <dbReference type="ARBA" id="ARBA00022475"/>
    </source>
</evidence>
<dbReference type="InterPro" id="IPR016174">
    <property type="entry name" value="Di-haem_cyt_TM"/>
</dbReference>
<feature type="compositionally biased region" description="Basic and acidic residues" evidence="6">
    <location>
        <begin position="49"/>
        <end position="78"/>
    </location>
</feature>
<evidence type="ECO:0000259" key="8">
    <source>
        <dbReference type="Pfam" id="PF01292"/>
    </source>
</evidence>
<evidence type="ECO:0000313" key="9">
    <source>
        <dbReference type="EMBL" id="KAA5605282.1"/>
    </source>
</evidence>
<protein>
    <recommendedName>
        <fullName evidence="8">Cytochrome b561 bacterial/Ni-hydrogenase domain-containing protein</fullName>
    </recommendedName>
</protein>
<evidence type="ECO:0000256" key="7">
    <source>
        <dbReference type="SAM" id="Phobius"/>
    </source>
</evidence>
<proteinExistence type="predicted"/>